<accession>A0A3P9JTK0</accession>
<reference key="1">
    <citation type="journal article" date="2007" name="Nature">
        <title>The medaka draft genome and insights into vertebrate genome evolution.</title>
        <authorList>
            <person name="Kasahara M."/>
            <person name="Naruse K."/>
            <person name="Sasaki S."/>
            <person name="Nakatani Y."/>
            <person name="Qu W."/>
            <person name="Ahsan B."/>
            <person name="Yamada T."/>
            <person name="Nagayasu Y."/>
            <person name="Doi K."/>
            <person name="Kasai Y."/>
            <person name="Jindo T."/>
            <person name="Kobayashi D."/>
            <person name="Shimada A."/>
            <person name="Toyoda A."/>
            <person name="Kuroki Y."/>
            <person name="Fujiyama A."/>
            <person name="Sasaki T."/>
            <person name="Shimizu A."/>
            <person name="Asakawa S."/>
            <person name="Shimizu N."/>
            <person name="Hashimoto S."/>
            <person name="Yang J."/>
            <person name="Lee Y."/>
            <person name="Matsushima K."/>
            <person name="Sugano S."/>
            <person name="Sakaizumi M."/>
            <person name="Narita T."/>
            <person name="Ohishi K."/>
            <person name="Haga S."/>
            <person name="Ohta F."/>
            <person name="Nomoto H."/>
            <person name="Nogata K."/>
            <person name="Morishita T."/>
            <person name="Endo T."/>
            <person name="Shin-I T."/>
            <person name="Takeda H."/>
            <person name="Morishita S."/>
            <person name="Kohara Y."/>
        </authorList>
    </citation>
    <scope>NUCLEOTIDE SEQUENCE [LARGE SCALE GENOMIC DNA]</scope>
    <source>
        <strain>Hd-rR</strain>
    </source>
</reference>
<name>A0A3P9JTK0_ORYLA</name>
<dbReference type="PANTHER" id="PTHR28348">
    <property type="entry name" value="UPF0193 PROTEIN EVG1"/>
    <property type="match status" value="1"/>
</dbReference>
<dbReference type="Pfam" id="PF05250">
    <property type="entry name" value="UPF0193"/>
    <property type="match status" value="1"/>
</dbReference>
<proteinExistence type="predicted"/>
<evidence type="ECO:0000313" key="2">
    <source>
        <dbReference type="Ensembl" id="ENSORLP00015035726.1"/>
    </source>
</evidence>
<protein>
    <submittedName>
        <fullName evidence="2">Uncharacterized protein</fullName>
    </submittedName>
</protein>
<sequence length="229" mass="25988">MEAFPRSSGGLWNNPRPTGSSKDSQDWMRMMREESRLTSLLNNHSRCSKKGLGVPQKASFPLADPAAKRQTFRPQRRTAESCQSGNSYEREKFRPGPTRDMEAEKRRLQNILAAEKEPTAASPPKTPEAENPGAPEERFEEVLHEIEARRQFLADMEALGQEREYISIIDAEISQVKAEQDHTPGLLRRHLSSYSTSACRSSRFCCFALQQTNGALKIQFCVTDILMLW</sequence>
<reference evidence="2" key="4">
    <citation type="submission" date="2025-09" db="UniProtKB">
        <authorList>
            <consortium name="Ensembl"/>
        </authorList>
    </citation>
    <scope>IDENTIFICATION</scope>
    <source>
        <strain evidence="2">HSOK</strain>
    </source>
</reference>
<evidence type="ECO:0000313" key="3">
    <source>
        <dbReference type="Proteomes" id="UP000265200"/>
    </source>
</evidence>
<reference evidence="2 3" key="2">
    <citation type="submission" date="2017-04" db="EMBL/GenBank/DDBJ databases">
        <title>CpG methylation of centromeres and impact of large insertions on vertebrate speciation.</title>
        <authorList>
            <person name="Ichikawa K."/>
            <person name="Yoshimura J."/>
            <person name="Morishita S."/>
        </authorList>
    </citation>
    <scope>NUCLEOTIDE SEQUENCE</scope>
    <source>
        <strain evidence="2 3">HSOK</strain>
    </source>
</reference>
<dbReference type="Proteomes" id="UP000265200">
    <property type="component" value="Chromosome 1"/>
</dbReference>
<feature type="compositionally biased region" description="Basic and acidic residues" evidence="1">
    <location>
        <begin position="88"/>
        <end position="101"/>
    </location>
</feature>
<dbReference type="InterPro" id="IPR007914">
    <property type="entry name" value="UPF0193"/>
</dbReference>
<organism evidence="2 3">
    <name type="scientific">Oryzias latipes</name>
    <name type="common">Japanese rice fish</name>
    <name type="synonym">Japanese killifish</name>
    <dbReference type="NCBI Taxonomy" id="8090"/>
    <lineage>
        <taxon>Eukaryota</taxon>
        <taxon>Metazoa</taxon>
        <taxon>Chordata</taxon>
        <taxon>Craniata</taxon>
        <taxon>Vertebrata</taxon>
        <taxon>Euteleostomi</taxon>
        <taxon>Actinopterygii</taxon>
        <taxon>Neopterygii</taxon>
        <taxon>Teleostei</taxon>
        <taxon>Neoteleostei</taxon>
        <taxon>Acanthomorphata</taxon>
        <taxon>Ovalentaria</taxon>
        <taxon>Atherinomorphae</taxon>
        <taxon>Beloniformes</taxon>
        <taxon>Adrianichthyidae</taxon>
        <taxon>Oryziinae</taxon>
        <taxon>Oryzias</taxon>
    </lineage>
</organism>
<dbReference type="PANTHER" id="PTHR28348:SF1">
    <property type="entry name" value="UPF0193 PROTEIN EVG1"/>
    <property type="match status" value="1"/>
</dbReference>
<dbReference type="Ensembl" id="ENSORLT00015030687.1">
    <property type="protein sequence ID" value="ENSORLP00015035726.1"/>
    <property type="gene ID" value="ENSORLG00015022485.1"/>
</dbReference>
<feature type="region of interest" description="Disordered" evidence="1">
    <location>
        <begin position="1"/>
        <end position="26"/>
    </location>
</feature>
<evidence type="ECO:0000256" key="1">
    <source>
        <dbReference type="SAM" id="MobiDB-lite"/>
    </source>
</evidence>
<dbReference type="AlphaFoldDB" id="A0A3P9JTK0"/>
<feature type="region of interest" description="Disordered" evidence="1">
    <location>
        <begin position="40"/>
        <end position="101"/>
    </location>
</feature>
<feature type="region of interest" description="Disordered" evidence="1">
    <location>
        <begin position="114"/>
        <end position="136"/>
    </location>
</feature>
<reference evidence="2" key="3">
    <citation type="submission" date="2025-08" db="UniProtKB">
        <authorList>
            <consortium name="Ensembl"/>
        </authorList>
    </citation>
    <scope>IDENTIFICATION</scope>
    <source>
        <strain evidence="2">HSOK</strain>
    </source>
</reference>